<dbReference type="EMBL" id="MN740287">
    <property type="protein sequence ID" value="QHT98100.1"/>
    <property type="molecule type" value="Genomic_DNA"/>
</dbReference>
<feature type="transmembrane region" description="Helical" evidence="2">
    <location>
        <begin position="453"/>
        <end position="472"/>
    </location>
</feature>
<reference evidence="3" key="1">
    <citation type="journal article" date="2020" name="Nature">
        <title>Giant virus diversity and host interactions through global metagenomics.</title>
        <authorList>
            <person name="Schulz F."/>
            <person name="Roux S."/>
            <person name="Paez-Espino D."/>
            <person name="Jungbluth S."/>
            <person name="Walsh D.A."/>
            <person name="Denef V.J."/>
            <person name="McMahon K.D."/>
            <person name="Konstantinidis K.T."/>
            <person name="Eloe-Fadrosh E.A."/>
            <person name="Kyrpides N.C."/>
            <person name="Woyke T."/>
        </authorList>
    </citation>
    <scope>NUCLEOTIDE SEQUENCE</scope>
    <source>
        <strain evidence="3">GVMAG-M-3300025626-8</strain>
    </source>
</reference>
<feature type="compositionally biased region" description="Pro residues" evidence="1">
    <location>
        <begin position="341"/>
        <end position="354"/>
    </location>
</feature>
<keyword evidence="2" id="KW-0472">Membrane</keyword>
<evidence type="ECO:0000256" key="2">
    <source>
        <dbReference type="SAM" id="Phobius"/>
    </source>
</evidence>
<keyword evidence="2" id="KW-1133">Transmembrane helix</keyword>
<proteinExistence type="predicted"/>
<evidence type="ECO:0000256" key="1">
    <source>
        <dbReference type="SAM" id="MobiDB-lite"/>
    </source>
</evidence>
<name>A0A6C0IZW5_9ZZZZ</name>
<sequence>MITKTKVVWRVNQKFFLGCSSARCGNSDSSCNHYKASGCSSNFSRPWVMCKDDTGMYHCKPHSTTSLAEKDIENFTKSHTFSNNGCKHICEYGDKPAYKISGNQEVQTYTSAGETRGHFCSNVQDENKTGEVHSWCNHFGTKSAFFLGCSSARCGNSDSSCNHYKASGCSSNFSRPWVMCKDDTGMYHCKPHSTTSLAKKDIENFTKSHTFSKGCKHICDYADKPAYKISGNQEVQTYTSAGEIRGHFCSNVQDENKTGEVHSWCKRHVTLSMSEAEPQLIPSSRPSAHKLPPREKRLPLTPSTDVDGSPSSEYELPPRERRLPLTPPTDVDGSPSSSIPSPRPSEPQLIPSPRPSEHKLSPRRRTPPLTPSTDVDASPSSSGGGAADVDASPSSSGGGAADVDEASSPPEVKAVLETFQKEASDAEIENEKEANESVSRSMSESSADEQGNIWLLVSLVLVFIVIILIIFMSK</sequence>
<feature type="compositionally biased region" description="Low complexity" evidence="1">
    <location>
        <begin position="371"/>
        <end position="395"/>
    </location>
</feature>
<protein>
    <submittedName>
        <fullName evidence="3">Uncharacterized protein</fullName>
    </submittedName>
</protein>
<keyword evidence="2" id="KW-0812">Transmembrane</keyword>
<organism evidence="3">
    <name type="scientific">viral metagenome</name>
    <dbReference type="NCBI Taxonomy" id="1070528"/>
    <lineage>
        <taxon>unclassified sequences</taxon>
        <taxon>metagenomes</taxon>
        <taxon>organismal metagenomes</taxon>
    </lineage>
</organism>
<feature type="region of interest" description="Disordered" evidence="1">
    <location>
        <begin position="276"/>
        <end position="445"/>
    </location>
</feature>
<feature type="compositionally biased region" description="Basic and acidic residues" evidence="1">
    <location>
        <begin position="419"/>
        <end position="435"/>
    </location>
</feature>
<accession>A0A6C0IZW5</accession>
<dbReference type="AlphaFoldDB" id="A0A6C0IZW5"/>
<evidence type="ECO:0000313" key="3">
    <source>
        <dbReference type="EMBL" id="QHT98100.1"/>
    </source>
</evidence>